<dbReference type="VEuPathDB" id="PlasmoDB:PCYB_001630"/>
<dbReference type="AlphaFoldDB" id="K6V2D4"/>
<name>K6V2D4_PLACD</name>
<feature type="compositionally biased region" description="Low complexity" evidence="1">
    <location>
        <begin position="226"/>
        <end position="237"/>
    </location>
</feature>
<feature type="non-terminal residue" evidence="2">
    <location>
        <position position="333"/>
    </location>
</feature>
<feature type="region of interest" description="Disordered" evidence="1">
    <location>
        <begin position="21"/>
        <end position="88"/>
    </location>
</feature>
<sequence>CKSTKNETPVRVDIKSQLGLISGATDSKSLKTKNPQEEGQNQADVQKSKPENVISQPRISIMPSGSSVETHDKASQEMFDHHSTTSGVLETQKQQLNALVNSGISELGSSPSDPFSECLCGKDSILTCTSTGKNLGTKDIQTNQHSGNPLDTNHPGFQDSVSKIHAEVTSGDKYIIKGTAHNLSPNQSTPGSVQRANEDPLPTATDRGSTDSVASHPENTGSEEFSSASLASAPSSDACTNGVTYVNISSDYKTADGESKSVKDYHGDPLGSEDSCIATTCNATQNTEITSNNNNDILGTLSYTFNAMQQNKDNMIKASIPIGVILFLTILLK</sequence>
<evidence type="ECO:0000313" key="2">
    <source>
        <dbReference type="EMBL" id="GAB69415.1"/>
    </source>
</evidence>
<dbReference type="OMA" id="MNTYATI"/>
<organism evidence="2 3">
    <name type="scientific">Plasmodium cynomolgi (strain B)</name>
    <dbReference type="NCBI Taxonomy" id="1120755"/>
    <lineage>
        <taxon>Eukaryota</taxon>
        <taxon>Sar</taxon>
        <taxon>Alveolata</taxon>
        <taxon>Apicomplexa</taxon>
        <taxon>Aconoidasida</taxon>
        <taxon>Haemosporida</taxon>
        <taxon>Plasmodiidae</taxon>
        <taxon>Plasmodium</taxon>
        <taxon>Plasmodium (Plasmodium)</taxon>
    </lineage>
</organism>
<feature type="compositionally biased region" description="Polar residues" evidence="1">
    <location>
        <begin position="181"/>
        <end position="195"/>
    </location>
</feature>
<reference evidence="2 3" key="1">
    <citation type="journal article" date="2012" name="Nat. Genet.">
        <title>Plasmodium cynomolgi genome sequences provide insight into Plasmodium vivax and the monkey malaria clade.</title>
        <authorList>
            <person name="Tachibana S."/>
            <person name="Sullivan S.A."/>
            <person name="Kawai S."/>
            <person name="Nakamura S."/>
            <person name="Kim H.R."/>
            <person name="Goto N."/>
            <person name="Arisue N."/>
            <person name="Palacpac N.M.Q."/>
            <person name="Honma H."/>
            <person name="Yagi M."/>
            <person name="Tougan T."/>
            <person name="Katakai Y."/>
            <person name="Kaneko O."/>
            <person name="Mita T."/>
            <person name="Kita K."/>
            <person name="Yasutomi Y."/>
            <person name="Sutton P.L."/>
            <person name="Shakhbatyan R."/>
            <person name="Horii T."/>
            <person name="Yasunaga T."/>
            <person name="Barnwell J.W."/>
            <person name="Escalante A.A."/>
            <person name="Carlton J.M."/>
            <person name="Tanabe K."/>
        </authorList>
    </citation>
    <scope>NUCLEOTIDE SEQUENCE [LARGE SCALE GENOMIC DNA]</scope>
    <source>
        <strain evidence="2 3">B</strain>
    </source>
</reference>
<evidence type="ECO:0000313" key="3">
    <source>
        <dbReference type="Proteomes" id="UP000006319"/>
    </source>
</evidence>
<dbReference type="OrthoDB" id="10385922at2759"/>
<feature type="region of interest" description="Disordered" evidence="1">
    <location>
        <begin position="180"/>
        <end position="237"/>
    </location>
</feature>
<proteinExistence type="predicted"/>
<dbReference type="RefSeq" id="XP_004227633.1">
    <property type="nucleotide sequence ID" value="XM_004227585.1"/>
</dbReference>
<protein>
    <submittedName>
        <fullName evidence="2">CYIR protein</fullName>
    </submittedName>
</protein>
<dbReference type="EMBL" id="DF157135">
    <property type="protein sequence ID" value="GAB69415.1"/>
    <property type="molecule type" value="Genomic_DNA"/>
</dbReference>
<dbReference type="Proteomes" id="UP000006319">
    <property type="component" value="Unassembled WGS sequence"/>
</dbReference>
<dbReference type="KEGG" id="pcy:PCYB_001630"/>
<gene>
    <name evidence="2" type="ORF">PCYB_001630</name>
</gene>
<feature type="compositionally biased region" description="Basic and acidic residues" evidence="1">
    <location>
        <begin position="69"/>
        <end position="83"/>
    </location>
</feature>
<feature type="compositionally biased region" description="Polar residues" evidence="1">
    <location>
        <begin position="206"/>
        <end position="225"/>
    </location>
</feature>
<accession>K6V2D4</accession>
<feature type="compositionally biased region" description="Polar residues" evidence="1">
    <location>
        <begin position="53"/>
        <end position="68"/>
    </location>
</feature>
<feature type="non-terminal residue" evidence="2">
    <location>
        <position position="1"/>
    </location>
</feature>
<keyword evidence="3" id="KW-1185">Reference proteome</keyword>
<dbReference type="GeneID" id="14695956"/>
<evidence type="ECO:0000256" key="1">
    <source>
        <dbReference type="SAM" id="MobiDB-lite"/>
    </source>
</evidence>